<evidence type="ECO:0000256" key="3">
    <source>
        <dbReference type="ARBA" id="ARBA00022741"/>
    </source>
</evidence>
<dbReference type="PATRIC" id="fig|29486.44.peg.2781"/>
<comment type="similarity">
    <text evidence="1">Belongs to the ABC transporter superfamily.</text>
</comment>
<dbReference type="AlphaFoldDB" id="A0A085U4G4"/>
<dbReference type="PANTHER" id="PTHR43820:SF5">
    <property type="entry name" value="HIGH-AFFINITY BRANCHED-CHAIN AMINO ACID TRANSPORT ATP-BINDING PROTEIN"/>
    <property type="match status" value="1"/>
</dbReference>
<dbReference type="SMART" id="SM00382">
    <property type="entry name" value="AAA"/>
    <property type="match status" value="1"/>
</dbReference>
<sequence length="236" mass="26628">MLRLQSVNQFYGQTHILWDINLVLPRGQCTCLIGRNGVGKTTLINCIMGHLPVKSGTMTWQPADKPEENLLQQPVERRTALGISYVPQGQQIFSQLSVEENLLIALLAGRNKHQVIPTWLYDFFPQLHDKRHLRSGDLSRNQQQQLALARALVPEPELLILDEPGSGNQPTLNVEIGQIIQQFSQGFGLTVLWVEHRLANIQPVADRFYLMSDGRNVAEGAWDQLDNNLINEHLTG</sequence>
<dbReference type="OrthoDB" id="9776369at2"/>
<dbReference type="GO" id="GO:0016887">
    <property type="term" value="F:ATP hydrolysis activity"/>
    <property type="evidence" value="ECO:0007669"/>
    <property type="project" value="InterPro"/>
</dbReference>
<organism evidence="7">
    <name type="scientific">Yersinia ruckeri</name>
    <dbReference type="NCBI Taxonomy" id="29486"/>
    <lineage>
        <taxon>Bacteria</taxon>
        <taxon>Pseudomonadati</taxon>
        <taxon>Pseudomonadota</taxon>
        <taxon>Gammaproteobacteria</taxon>
        <taxon>Enterobacterales</taxon>
        <taxon>Yersiniaceae</taxon>
        <taxon>Yersinia</taxon>
    </lineage>
</organism>
<dbReference type="PANTHER" id="PTHR43820">
    <property type="entry name" value="HIGH-AFFINITY BRANCHED-CHAIN AMINO ACID TRANSPORT ATP-BINDING PROTEIN LIVF"/>
    <property type="match status" value="1"/>
</dbReference>
<dbReference type="SUPFAM" id="SSF52540">
    <property type="entry name" value="P-loop containing nucleoside triphosphate hydrolases"/>
    <property type="match status" value="1"/>
</dbReference>
<keyword evidence="2" id="KW-0813">Transport</keyword>
<dbReference type="InterPro" id="IPR003593">
    <property type="entry name" value="AAA+_ATPase"/>
</dbReference>
<evidence type="ECO:0000313" key="8">
    <source>
        <dbReference type="EMBL" id="SUP99672.1"/>
    </source>
</evidence>
<evidence type="ECO:0000256" key="1">
    <source>
        <dbReference type="ARBA" id="ARBA00005417"/>
    </source>
</evidence>
<reference evidence="7" key="1">
    <citation type="journal article" date="2015" name="Genome Announc.">
        <title>Complete Genome Sequence of Yersinia ruckeri Strain CSF007-82, Etiologic Agent of Red Mouth Disease in Salmonid Fish.</title>
        <authorList>
            <person name="Nelson M.C."/>
            <person name="LaPatra S.E."/>
            <person name="Welch T.J."/>
            <person name="Graf J."/>
        </authorList>
    </citation>
    <scope>NUCLEOTIDE SEQUENCE</scope>
    <source>
        <strain evidence="7">CSF007-82</strain>
    </source>
</reference>
<evidence type="ECO:0000256" key="2">
    <source>
        <dbReference type="ARBA" id="ARBA00022448"/>
    </source>
</evidence>
<name>A0A085U4G4_YERRU</name>
<proteinExistence type="inferred from homology"/>
<dbReference type="Proteomes" id="UP000255169">
    <property type="component" value="Unassembled WGS sequence"/>
</dbReference>
<dbReference type="GO" id="GO:0015807">
    <property type="term" value="P:L-amino acid transport"/>
    <property type="evidence" value="ECO:0007669"/>
    <property type="project" value="TreeGrafter"/>
</dbReference>
<evidence type="ECO:0000313" key="7">
    <source>
        <dbReference type="EMBL" id="CEK26967.1"/>
    </source>
</evidence>
<dbReference type="CDD" id="cd03224">
    <property type="entry name" value="ABC_TM1139_LivF_branched"/>
    <property type="match status" value="1"/>
</dbReference>
<evidence type="ECO:0000256" key="4">
    <source>
        <dbReference type="ARBA" id="ARBA00022840"/>
    </source>
</evidence>
<dbReference type="GO" id="GO:0015658">
    <property type="term" value="F:branched-chain amino acid transmembrane transporter activity"/>
    <property type="evidence" value="ECO:0007669"/>
    <property type="project" value="TreeGrafter"/>
</dbReference>
<evidence type="ECO:0000259" key="6">
    <source>
        <dbReference type="PROSITE" id="PS50893"/>
    </source>
</evidence>
<evidence type="ECO:0000256" key="5">
    <source>
        <dbReference type="ARBA" id="ARBA00022970"/>
    </source>
</evidence>
<feature type="domain" description="ABC transporter" evidence="6">
    <location>
        <begin position="2"/>
        <end position="234"/>
    </location>
</feature>
<evidence type="ECO:0000313" key="9">
    <source>
        <dbReference type="Proteomes" id="UP000255169"/>
    </source>
</evidence>
<dbReference type="GO" id="GO:0005524">
    <property type="term" value="F:ATP binding"/>
    <property type="evidence" value="ECO:0007669"/>
    <property type="project" value="UniProtKB-KW"/>
</dbReference>
<dbReference type="Gene3D" id="3.40.50.300">
    <property type="entry name" value="P-loop containing nucleotide triphosphate hydrolases"/>
    <property type="match status" value="1"/>
</dbReference>
<dbReference type="GeneID" id="66878940"/>
<protein>
    <submittedName>
        <fullName evidence="8">Putative amino acid transporter</fullName>
    </submittedName>
    <submittedName>
        <fullName evidence="7">Urea ABC transporter, ATPase protein UrtE</fullName>
    </submittedName>
</protein>
<dbReference type="STRING" id="29486.UGYR_15710"/>
<keyword evidence="5" id="KW-0029">Amino-acid transport</keyword>
<keyword evidence="3" id="KW-0547">Nucleotide-binding</keyword>
<keyword evidence="4" id="KW-0067">ATP-binding</keyword>
<dbReference type="InterPro" id="IPR052156">
    <property type="entry name" value="BCAA_Transport_ATP-bd_LivF"/>
</dbReference>
<dbReference type="eggNOG" id="COG0410">
    <property type="taxonomic scope" value="Bacteria"/>
</dbReference>
<dbReference type="EMBL" id="UHJG01000001">
    <property type="protein sequence ID" value="SUP99672.1"/>
    <property type="molecule type" value="Genomic_DNA"/>
</dbReference>
<dbReference type="InterPro" id="IPR027417">
    <property type="entry name" value="P-loop_NTPase"/>
</dbReference>
<dbReference type="PROSITE" id="PS50893">
    <property type="entry name" value="ABC_TRANSPORTER_2"/>
    <property type="match status" value="1"/>
</dbReference>
<accession>A0A085U4G4</accession>
<reference evidence="8 9" key="2">
    <citation type="submission" date="2018-06" db="EMBL/GenBank/DDBJ databases">
        <authorList>
            <consortium name="Pathogen Informatics"/>
            <person name="Doyle S."/>
        </authorList>
    </citation>
    <scope>NUCLEOTIDE SEQUENCE [LARGE SCALE GENOMIC DNA]</scope>
    <source>
        <strain evidence="8 9">NCTC10476</strain>
    </source>
</reference>
<dbReference type="RefSeq" id="WP_004717017.1">
    <property type="nucleotide sequence ID" value="NZ_CCYO01000002.1"/>
</dbReference>
<dbReference type="EMBL" id="LN681231">
    <property type="protein sequence ID" value="CEK26967.1"/>
    <property type="molecule type" value="Genomic_DNA"/>
</dbReference>
<dbReference type="InterPro" id="IPR003439">
    <property type="entry name" value="ABC_transporter-like_ATP-bd"/>
</dbReference>
<gene>
    <name evidence="8" type="primary">livF_1</name>
    <name evidence="7" type="ORF">CSF007_6050</name>
    <name evidence="8" type="ORF">NCTC10476_00909</name>
</gene>
<keyword evidence="9" id="KW-1185">Reference proteome</keyword>
<dbReference type="Pfam" id="PF00005">
    <property type="entry name" value="ABC_tran"/>
    <property type="match status" value="1"/>
</dbReference>